<comment type="caution">
    <text evidence="2">The sequence shown here is derived from an EMBL/GenBank/DDBJ whole genome shotgun (WGS) entry which is preliminary data.</text>
</comment>
<dbReference type="EMBL" id="JASSZA010000016">
    <property type="protein sequence ID" value="KAK2091252.1"/>
    <property type="molecule type" value="Genomic_DNA"/>
</dbReference>
<evidence type="ECO:0000313" key="3">
    <source>
        <dbReference type="Proteomes" id="UP001266305"/>
    </source>
</evidence>
<proteinExistence type="predicted"/>
<feature type="domain" description="Dynein heavy chain ATP-binding dynein motor region" evidence="1">
    <location>
        <begin position="2"/>
        <end position="142"/>
    </location>
</feature>
<dbReference type="Gene3D" id="3.40.50.300">
    <property type="entry name" value="P-loop containing nucleotide triphosphate hydrolases"/>
    <property type="match status" value="1"/>
</dbReference>
<accession>A0ABQ9U4G7</accession>
<feature type="non-terminal residue" evidence="2">
    <location>
        <position position="1"/>
    </location>
</feature>
<dbReference type="InterPro" id="IPR026983">
    <property type="entry name" value="DHC"/>
</dbReference>
<feature type="non-terminal residue" evidence="2">
    <location>
        <position position="143"/>
    </location>
</feature>
<dbReference type="Proteomes" id="UP001266305">
    <property type="component" value="Unassembled WGS sequence"/>
</dbReference>
<dbReference type="Pfam" id="PF12781">
    <property type="entry name" value="AAA_9"/>
    <property type="match status" value="1"/>
</dbReference>
<gene>
    <name evidence="2" type="primary">DNAH1_7</name>
    <name evidence="2" type="ORF">P7K49_030536</name>
</gene>
<dbReference type="InterPro" id="IPR035706">
    <property type="entry name" value="AAA_9"/>
</dbReference>
<name>A0ABQ9U4G7_SAGOE</name>
<dbReference type="InterPro" id="IPR027417">
    <property type="entry name" value="P-loop_NTPase"/>
</dbReference>
<sequence>IAGLPNDTLSVENGVINQFSQRWTHFIDPQNQANKWIKNMEKDNGLDVFKLSDRDFLRSMENAIRFGKPCLLENVGEELDPALEPVLLKQTYKQQGNTVLKLGDTVIPYHEDFRMYITTKLPNPHYTPEISTKLTLINFTLSP</sequence>
<evidence type="ECO:0000259" key="1">
    <source>
        <dbReference type="Pfam" id="PF12781"/>
    </source>
</evidence>
<protein>
    <submittedName>
        <fullName evidence="2">Dynein heavy chain 1, axonemal</fullName>
    </submittedName>
</protein>
<dbReference type="PANTHER" id="PTHR22878">
    <property type="entry name" value="DYNEIN HEAVY CHAIN 6, AXONEMAL-LIKE-RELATED"/>
    <property type="match status" value="1"/>
</dbReference>
<reference evidence="2 3" key="1">
    <citation type="submission" date="2023-05" db="EMBL/GenBank/DDBJ databases">
        <title>B98-5 Cell Line De Novo Hybrid Assembly: An Optical Mapping Approach.</title>
        <authorList>
            <person name="Kananen K."/>
            <person name="Auerbach J.A."/>
            <person name="Kautto E."/>
            <person name="Blachly J.S."/>
        </authorList>
    </citation>
    <scope>NUCLEOTIDE SEQUENCE [LARGE SCALE GENOMIC DNA]</scope>
    <source>
        <strain evidence="2">B95-8</strain>
        <tissue evidence="2">Cell line</tissue>
    </source>
</reference>
<dbReference type="PANTHER" id="PTHR22878:SF73">
    <property type="entry name" value="DYNEIN AXONEMAL HEAVY CHAIN 1"/>
    <property type="match status" value="1"/>
</dbReference>
<keyword evidence="3" id="KW-1185">Reference proteome</keyword>
<organism evidence="2 3">
    <name type="scientific">Saguinus oedipus</name>
    <name type="common">Cotton-top tamarin</name>
    <name type="synonym">Oedipomidas oedipus</name>
    <dbReference type="NCBI Taxonomy" id="9490"/>
    <lineage>
        <taxon>Eukaryota</taxon>
        <taxon>Metazoa</taxon>
        <taxon>Chordata</taxon>
        <taxon>Craniata</taxon>
        <taxon>Vertebrata</taxon>
        <taxon>Euteleostomi</taxon>
        <taxon>Mammalia</taxon>
        <taxon>Eutheria</taxon>
        <taxon>Euarchontoglires</taxon>
        <taxon>Primates</taxon>
        <taxon>Haplorrhini</taxon>
        <taxon>Platyrrhini</taxon>
        <taxon>Cebidae</taxon>
        <taxon>Callitrichinae</taxon>
        <taxon>Saguinus</taxon>
    </lineage>
</organism>
<evidence type="ECO:0000313" key="2">
    <source>
        <dbReference type="EMBL" id="KAK2091252.1"/>
    </source>
</evidence>